<name>A0A8J3PLT4_9ACTN</name>
<accession>A0A8J3PLT4</accession>
<feature type="domain" description="Leucine-binding protein" evidence="3">
    <location>
        <begin position="53"/>
        <end position="391"/>
    </location>
</feature>
<dbReference type="InterPro" id="IPR051010">
    <property type="entry name" value="BCAA_transport"/>
</dbReference>
<dbReference type="PANTHER" id="PTHR30483:SF6">
    <property type="entry name" value="PERIPLASMIC BINDING PROTEIN OF ABC TRANSPORTER FOR NATURAL AMINO ACIDS"/>
    <property type="match status" value="1"/>
</dbReference>
<gene>
    <name evidence="4" type="ORF">Pfl04_19830</name>
</gene>
<dbReference type="InterPro" id="IPR028081">
    <property type="entry name" value="Leu-bd"/>
</dbReference>
<dbReference type="Pfam" id="PF13458">
    <property type="entry name" value="Peripla_BP_6"/>
    <property type="match status" value="1"/>
</dbReference>
<dbReference type="AlphaFoldDB" id="A0A8J3PLT4"/>
<dbReference type="InterPro" id="IPR028082">
    <property type="entry name" value="Peripla_BP_I"/>
</dbReference>
<dbReference type="SUPFAM" id="SSF53822">
    <property type="entry name" value="Periplasmic binding protein-like I"/>
    <property type="match status" value="1"/>
</dbReference>
<evidence type="ECO:0000259" key="3">
    <source>
        <dbReference type="Pfam" id="PF13458"/>
    </source>
</evidence>
<dbReference type="Gene3D" id="3.40.50.2300">
    <property type="match status" value="2"/>
</dbReference>
<organism evidence="4 5">
    <name type="scientific">Planosporangium flavigriseum</name>
    <dbReference type="NCBI Taxonomy" id="373681"/>
    <lineage>
        <taxon>Bacteria</taxon>
        <taxon>Bacillati</taxon>
        <taxon>Actinomycetota</taxon>
        <taxon>Actinomycetes</taxon>
        <taxon>Micromonosporales</taxon>
        <taxon>Micromonosporaceae</taxon>
        <taxon>Planosporangium</taxon>
    </lineage>
</organism>
<dbReference type="PROSITE" id="PS51318">
    <property type="entry name" value="TAT"/>
    <property type="match status" value="1"/>
</dbReference>
<sequence>MSQPASDMTQPARQGLTRATFMKGIFAGGVGTALASCGFGSNQGAATGKAGREIVIGASLPMTGTASADGLGLSRGIEMAIEELNAAGGIAGRKVRSEILDAKDFAPDTMVNNFKRLVTEKNVDVIVGGYQRTSGPEIDVVANAGVLYYHTNTHETDAKQVRSDPNRYWGIFQHCPTEVWYGRDLPGFLTRIEETGVWKPRDHTLAVIKGNDQYTTGISAALQEVIEKSGWKLALVEQVTIPTTEWGPVLAKLRAANPDAIWVTDYLAPDEANFMKQFAQQPIQSLVHLQYGPSNPQFRQLAGTAGDGVTWATTIPLLQDDIGNAFAQKFQKKYNETVSGTAATTYDAVNIYAKSVESAGGPDDRKKIAAATKSMTFRGVCGSRYFGFDPDQTARPYPGYTKDSAKGMPLGYYQIQNGKSVLVDPSPFSVAKFQLPAWMKA</sequence>
<reference evidence="4" key="1">
    <citation type="submission" date="2021-01" db="EMBL/GenBank/DDBJ databases">
        <title>Whole genome shotgun sequence of Planosporangium flavigriseum NBRC 105377.</title>
        <authorList>
            <person name="Komaki H."/>
            <person name="Tamura T."/>
        </authorList>
    </citation>
    <scope>NUCLEOTIDE SEQUENCE</scope>
    <source>
        <strain evidence="4">NBRC 105377</strain>
    </source>
</reference>
<evidence type="ECO:0000256" key="1">
    <source>
        <dbReference type="ARBA" id="ARBA00010062"/>
    </source>
</evidence>
<keyword evidence="5" id="KW-1185">Reference proteome</keyword>
<comment type="similarity">
    <text evidence="1">Belongs to the leucine-binding protein family.</text>
</comment>
<keyword evidence="2" id="KW-0732">Signal</keyword>
<proteinExistence type="inferred from homology"/>
<evidence type="ECO:0000313" key="4">
    <source>
        <dbReference type="EMBL" id="GIG73579.1"/>
    </source>
</evidence>
<comment type="caution">
    <text evidence="4">The sequence shown here is derived from an EMBL/GenBank/DDBJ whole genome shotgun (WGS) entry which is preliminary data.</text>
</comment>
<dbReference type="InterPro" id="IPR006311">
    <property type="entry name" value="TAT_signal"/>
</dbReference>
<evidence type="ECO:0000256" key="2">
    <source>
        <dbReference type="ARBA" id="ARBA00022729"/>
    </source>
</evidence>
<evidence type="ECO:0000313" key="5">
    <source>
        <dbReference type="Proteomes" id="UP000653674"/>
    </source>
</evidence>
<protein>
    <submittedName>
        <fullName evidence="4">ABC transporter substrate-binding protein</fullName>
    </submittedName>
</protein>
<dbReference type="Proteomes" id="UP000653674">
    <property type="component" value="Unassembled WGS sequence"/>
</dbReference>
<dbReference type="PANTHER" id="PTHR30483">
    <property type="entry name" value="LEUCINE-SPECIFIC-BINDING PROTEIN"/>
    <property type="match status" value="1"/>
</dbReference>
<dbReference type="EMBL" id="BONU01000010">
    <property type="protein sequence ID" value="GIG73579.1"/>
    <property type="molecule type" value="Genomic_DNA"/>
</dbReference>